<organism evidence="1 2">
    <name type="scientific">Trichonephila inaurata madagascariensis</name>
    <dbReference type="NCBI Taxonomy" id="2747483"/>
    <lineage>
        <taxon>Eukaryota</taxon>
        <taxon>Metazoa</taxon>
        <taxon>Ecdysozoa</taxon>
        <taxon>Arthropoda</taxon>
        <taxon>Chelicerata</taxon>
        <taxon>Arachnida</taxon>
        <taxon>Araneae</taxon>
        <taxon>Araneomorphae</taxon>
        <taxon>Entelegynae</taxon>
        <taxon>Araneoidea</taxon>
        <taxon>Nephilidae</taxon>
        <taxon>Trichonephila</taxon>
        <taxon>Trichonephila inaurata</taxon>
    </lineage>
</organism>
<comment type="caution">
    <text evidence="1">The sequence shown here is derived from an EMBL/GenBank/DDBJ whole genome shotgun (WGS) entry which is preliminary data.</text>
</comment>
<dbReference type="Proteomes" id="UP000886998">
    <property type="component" value="Unassembled WGS sequence"/>
</dbReference>
<gene>
    <name evidence="1" type="ORF">TNIN_27631</name>
</gene>
<reference evidence="1" key="1">
    <citation type="submission" date="2020-08" db="EMBL/GenBank/DDBJ databases">
        <title>Multicomponent nature underlies the extraordinary mechanical properties of spider dragline silk.</title>
        <authorList>
            <person name="Kono N."/>
            <person name="Nakamura H."/>
            <person name="Mori M."/>
            <person name="Yoshida Y."/>
            <person name="Ohtoshi R."/>
            <person name="Malay A.D."/>
            <person name="Moran D.A.P."/>
            <person name="Tomita M."/>
            <person name="Numata K."/>
            <person name="Arakawa K."/>
        </authorList>
    </citation>
    <scope>NUCLEOTIDE SEQUENCE</scope>
</reference>
<dbReference type="OrthoDB" id="10274641at2759"/>
<accession>A0A8X6YG00</accession>
<name>A0A8X6YG00_9ARAC</name>
<evidence type="ECO:0000313" key="1">
    <source>
        <dbReference type="EMBL" id="GFY70734.1"/>
    </source>
</evidence>
<keyword evidence="2" id="KW-1185">Reference proteome</keyword>
<proteinExistence type="predicted"/>
<protein>
    <submittedName>
        <fullName evidence="1">Uncharacterized protein</fullName>
    </submittedName>
</protein>
<dbReference type="EMBL" id="BMAV01018396">
    <property type="protein sequence ID" value="GFY70734.1"/>
    <property type="molecule type" value="Genomic_DNA"/>
</dbReference>
<evidence type="ECO:0000313" key="2">
    <source>
        <dbReference type="Proteomes" id="UP000886998"/>
    </source>
</evidence>
<sequence>MKDGSFTETCAHSLAINGRGTKAGRKGQFGWHKDADTFAHSFSLRGCDKNVRQWRYCAVWFSNQILREDHFHWLSSNCVSNGTTGIALIPCQANRFVSSIVR</sequence>
<dbReference type="AlphaFoldDB" id="A0A8X6YG00"/>